<feature type="domain" description="DUF8157" evidence="1">
    <location>
        <begin position="5"/>
        <end position="56"/>
    </location>
</feature>
<dbReference type="EMBL" id="BMPG01000001">
    <property type="protein sequence ID" value="GGL54114.1"/>
    <property type="molecule type" value="Genomic_DNA"/>
</dbReference>
<dbReference type="InterPro" id="IPR029063">
    <property type="entry name" value="SAM-dependent_MTases_sf"/>
</dbReference>
<reference evidence="3" key="1">
    <citation type="journal article" date="2014" name="Int. J. Syst. Evol. Microbiol.">
        <title>Complete genome sequence of Corynebacterium casei LMG S-19264T (=DSM 44701T), isolated from a smear-ripened cheese.</title>
        <authorList>
            <consortium name="US DOE Joint Genome Institute (JGI-PGF)"/>
            <person name="Walter F."/>
            <person name="Albersmeier A."/>
            <person name="Kalinowski J."/>
            <person name="Ruckert C."/>
        </authorList>
    </citation>
    <scope>NUCLEOTIDE SEQUENCE</scope>
    <source>
        <strain evidence="3">JCM 19596</strain>
    </source>
</reference>
<sequence length="465" mass="51201">MPVDRDAVVSNAKYLRNIRPVDPDEISEYVEGHPHGAVVRQVLREEAWDLGLVEREDGTFVPADDDPVRIEDAAVEGLPSEYAAALEGALVERYGGEWYAGATGDTLRESIRRLKEDYYHENPVEYDLDAAFGYALYHLPDFYAAGRYVFADLARDGRVPRTLRVLDVGAGVGGPALGLLDALPEDALVRYEAVEPSASTELLDLLLDETGTNVHPSIHETTAEAFDPGTYDIVLFGNVLSELDAPVAVVEKYLDALDDDGTLVAIAPADKNTAIQLREVEREVEANDSATVFAPAVRLWEGYAPTDTGWSFDERPDVEPPRIQRELAERAERPSEFLNETVKFAYSFLTVDGERRYDVSLSPGRTLRMADSGDRVTNRVDALVGKLSRNLAGGDANPLFRVSDGSERVDHYAVLVQETSLNVALRTAEYGDLLSVESALLLWNDDEGAYNLVVDDETVVDPVPR</sequence>
<dbReference type="InterPro" id="IPR058470">
    <property type="entry name" value="DUF8157_N"/>
</dbReference>
<dbReference type="Proteomes" id="UP000607197">
    <property type="component" value="Unassembled WGS sequence"/>
</dbReference>
<dbReference type="OrthoDB" id="117536at2157"/>
<proteinExistence type="predicted"/>
<evidence type="ECO:0000259" key="2">
    <source>
        <dbReference type="Pfam" id="PF26487"/>
    </source>
</evidence>
<evidence type="ECO:0000313" key="3">
    <source>
        <dbReference type="EMBL" id="GGL54114.1"/>
    </source>
</evidence>
<dbReference type="Gene3D" id="3.40.50.150">
    <property type="entry name" value="Vaccinia Virus protein VP39"/>
    <property type="match status" value="1"/>
</dbReference>
<evidence type="ECO:0000313" key="4">
    <source>
        <dbReference type="Proteomes" id="UP000607197"/>
    </source>
</evidence>
<comment type="caution">
    <text evidence="3">The sequence shown here is derived from an EMBL/GenBank/DDBJ whole genome shotgun (WGS) entry which is preliminary data.</text>
</comment>
<name>A0A830FHT7_9EURY</name>
<evidence type="ECO:0008006" key="5">
    <source>
        <dbReference type="Google" id="ProtNLM"/>
    </source>
</evidence>
<gene>
    <name evidence="3" type="ORF">GCM10009039_10360</name>
</gene>
<dbReference type="AlphaFoldDB" id="A0A830FHT7"/>
<dbReference type="CDD" id="cd02440">
    <property type="entry name" value="AdoMet_MTases"/>
    <property type="match status" value="1"/>
</dbReference>
<feature type="domain" description="DUF8157" evidence="2">
    <location>
        <begin position="371"/>
        <end position="463"/>
    </location>
</feature>
<keyword evidence="4" id="KW-1185">Reference proteome</keyword>
<protein>
    <recommendedName>
        <fullName evidence="5">Class I SAM-dependent methyltransferase</fullName>
    </recommendedName>
</protein>
<dbReference type="Pfam" id="PF26487">
    <property type="entry name" value="DUF8157_C"/>
    <property type="match status" value="1"/>
</dbReference>
<dbReference type="SUPFAM" id="SSF53335">
    <property type="entry name" value="S-adenosyl-L-methionine-dependent methyltransferases"/>
    <property type="match status" value="1"/>
</dbReference>
<organism evidence="3 4">
    <name type="scientific">Halocalculus aciditolerans</name>
    <dbReference type="NCBI Taxonomy" id="1383812"/>
    <lineage>
        <taxon>Archaea</taxon>
        <taxon>Methanobacteriati</taxon>
        <taxon>Methanobacteriota</taxon>
        <taxon>Stenosarchaea group</taxon>
        <taxon>Halobacteria</taxon>
        <taxon>Halobacteriales</taxon>
        <taxon>Halobacteriaceae</taxon>
        <taxon>Halocalculus</taxon>
    </lineage>
</organism>
<accession>A0A830FHT7</accession>
<evidence type="ECO:0000259" key="1">
    <source>
        <dbReference type="Pfam" id="PF26486"/>
    </source>
</evidence>
<dbReference type="Pfam" id="PF26486">
    <property type="entry name" value="DUF8157"/>
    <property type="match status" value="1"/>
</dbReference>
<dbReference type="RefSeq" id="WP_188976518.1">
    <property type="nucleotide sequence ID" value="NZ_BMPG01000001.1"/>
</dbReference>
<dbReference type="InterPro" id="IPR058959">
    <property type="entry name" value="DUF8157_C"/>
</dbReference>
<reference evidence="3" key="2">
    <citation type="submission" date="2020-09" db="EMBL/GenBank/DDBJ databases">
        <authorList>
            <person name="Sun Q."/>
            <person name="Ohkuma M."/>
        </authorList>
    </citation>
    <scope>NUCLEOTIDE SEQUENCE</scope>
    <source>
        <strain evidence="3">JCM 19596</strain>
    </source>
</reference>